<comment type="pathway">
    <text evidence="3 11">Carbohydrate metabolism; galactose metabolism.</text>
</comment>
<name>A0A1Y0BW30_BRELA</name>
<evidence type="ECO:0000256" key="8">
    <source>
        <dbReference type="ARBA" id="ARBA00023144"/>
    </source>
</evidence>
<comment type="catalytic activity">
    <reaction evidence="1 11">
        <text>UDP-alpha-D-glucose = UDP-alpha-D-galactose</text>
        <dbReference type="Rhea" id="RHEA:22168"/>
        <dbReference type="ChEBI" id="CHEBI:58885"/>
        <dbReference type="ChEBI" id="CHEBI:66914"/>
        <dbReference type="EC" id="5.1.3.2"/>
    </reaction>
</comment>
<accession>A0A1Y0BW30</accession>
<dbReference type="InterPro" id="IPR036291">
    <property type="entry name" value="NAD(P)-bd_dom_sf"/>
</dbReference>
<dbReference type="UniPathway" id="UPA00214"/>
<comment type="subunit">
    <text evidence="11">Homodimer.</text>
</comment>
<feature type="domain" description="NAD-dependent epimerase/dehydratase" evidence="12">
    <location>
        <begin position="4"/>
        <end position="253"/>
    </location>
</feature>
<dbReference type="GO" id="GO:0033499">
    <property type="term" value="P:galactose catabolic process via UDP-galactose, Leloir pathway"/>
    <property type="evidence" value="ECO:0007669"/>
    <property type="project" value="TreeGrafter"/>
</dbReference>
<dbReference type="NCBIfam" id="TIGR01179">
    <property type="entry name" value="galE"/>
    <property type="match status" value="1"/>
</dbReference>
<evidence type="ECO:0000256" key="2">
    <source>
        <dbReference type="ARBA" id="ARBA00001911"/>
    </source>
</evidence>
<evidence type="ECO:0000256" key="7">
    <source>
        <dbReference type="ARBA" id="ARBA00023027"/>
    </source>
</evidence>
<comment type="similarity">
    <text evidence="4 11">Belongs to the NAD(P)-dependent epimerase/dehydratase family.</text>
</comment>
<dbReference type="EMBL" id="KY986876">
    <property type="protein sequence ID" value="ART66974.1"/>
    <property type="molecule type" value="Genomic_DNA"/>
</dbReference>
<reference evidence="13" key="1">
    <citation type="submission" date="2017-04" db="EMBL/GenBank/DDBJ databases">
        <title>Structural and functional analysis of the antimicrobial peptide gene cluster.</title>
        <authorList>
            <person name="Ke X."/>
            <person name="Guo R."/>
            <person name="Jia Y."/>
        </authorList>
    </citation>
    <scope>NUCLEOTIDE SEQUENCE</scope>
    <source>
        <strain evidence="13">S62-9</strain>
    </source>
</reference>
<evidence type="ECO:0000256" key="10">
    <source>
        <dbReference type="ARBA" id="ARBA00023277"/>
    </source>
</evidence>
<evidence type="ECO:0000256" key="11">
    <source>
        <dbReference type="RuleBase" id="RU366046"/>
    </source>
</evidence>
<dbReference type="SUPFAM" id="SSF51735">
    <property type="entry name" value="NAD(P)-binding Rossmann-fold domains"/>
    <property type="match status" value="1"/>
</dbReference>
<evidence type="ECO:0000256" key="6">
    <source>
        <dbReference type="ARBA" id="ARBA00018569"/>
    </source>
</evidence>
<dbReference type="RefSeq" id="WP_101667888.1">
    <property type="nucleotide sequence ID" value="NZ_CP025545.1"/>
</dbReference>
<evidence type="ECO:0000256" key="1">
    <source>
        <dbReference type="ARBA" id="ARBA00000083"/>
    </source>
</evidence>
<evidence type="ECO:0000259" key="12">
    <source>
        <dbReference type="Pfam" id="PF01370"/>
    </source>
</evidence>
<dbReference type="InterPro" id="IPR001509">
    <property type="entry name" value="Epimerase_deHydtase"/>
</dbReference>
<dbReference type="Gene3D" id="3.40.50.720">
    <property type="entry name" value="NAD(P)-binding Rossmann-like Domain"/>
    <property type="match status" value="1"/>
</dbReference>
<evidence type="ECO:0000256" key="4">
    <source>
        <dbReference type="ARBA" id="ARBA00007637"/>
    </source>
</evidence>
<comment type="cofactor">
    <cofactor evidence="2 11">
        <name>NAD(+)</name>
        <dbReference type="ChEBI" id="CHEBI:57540"/>
    </cofactor>
</comment>
<keyword evidence="8" id="KW-0299">Galactose metabolism</keyword>
<dbReference type="Gene3D" id="3.90.25.10">
    <property type="entry name" value="UDP-galactose 4-epimerase, domain 1"/>
    <property type="match status" value="1"/>
</dbReference>
<keyword evidence="10 11" id="KW-0119">Carbohydrate metabolism</keyword>
<dbReference type="Pfam" id="PF01370">
    <property type="entry name" value="Epimerase"/>
    <property type="match status" value="1"/>
</dbReference>
<evidence type="ECO:0000313" key="13">
    <source>
        <dbReference type="EMBL" id="ART66974.1"/>
    </source>
</evidence>
<dbReference type="AlphaFoldDB" id="A0A1Y0BW30"/>
<dbReference type="PANTHER" id="PTHR43725">
    <property type="entry name" value="UDP-GLUCOSE 4-EPIMERASE"/>
    <property type="match status" value="1"/>
</dbReference>
<dbReference type="InterPro" id="IPR005886">
    <property type="entry name" value="UDP_G4E"/>
</dbReference>
<dbReference type="GO" id="GO:0003978">
    <property type="term" value="F:UDP-glucose 4-epimerase activity"/>
    <property type="evidence" value="ECO:0007669"/>
    <property type="project" value="UniProtKB-UniRule"/>
</dbReference>
<dbReference type="EC" id="5.1.3.2" evidence="5 11"/>
<evidence type="ECO:0000256" key="5">
    <source>
        <dbReference type="ARBA" id="ARBA00013189"/>
    </source>
</evidence>
<evidence type="ECO:0000256" key="3">
    <source>
        <dbReference type="ARBA" id="ARBA00004947"/>
    </source>
</evidence>
<dbReference type="PANTHER" id="PTHR43725:SF53">
    <property type="entry name" value="UDP-ARABINOSE 4-EPIMERASE 1"/>
    <property type="match status" value="1"/>
</dbReference>
<organism evidence="13">
    <name type="scientific">Brevibacillus laterosporus</name>
    <name type="common">Bacillus laterosporus</name>
    <dbReference type="NCBI Taxonomy" id="1465"/>
    <lineage>
        <taxon>Bacteria</taxon>
        <taxon>Bacillati</taxon>
        <taxon>Bacillota</taxon>
        <taxon>Bacilli</taxon>
        <taxon>Bacillales</taxon>
        <taxon>Paenibacillaceae</taxon>
        <taxon>Brevibacillus</taxon>
    </lineage>
</organism>
<protein>
    <recommendedName>
        <fullName evidence="6 11">UDP-glucose 4-epimerase</fullName>
        <ecNumber evidence="5 11">5.1.3.2</ecNumber>
    </recommendedName>
</protein>
<keyword evidence="9 11" id="KW-0413">Isomerase</keyword>
<sequence>MKRVLVTGGAGYIGSHTLKVLVDKEIPVVVLDTLATGYREAIPSQIPFYQGDIADADLVNHIVKQHFVDSVIHFAARSLVGESVAKPDFYFYENTSKTTQLLSILVQNNVKKVVFSSTAAVYGIPQEIPIPETSVTSPINPYGLSKLMIEQSMYWLEQAYGLQWIALRYFNAAGASFDGFIGEDHSPETHVIPLILQAALGQHPAIQIYGTDYDTPDGTCIRDYIHVLDLAEAHVQALNALDRGLPSRAFNVGTGQGFSVREVIEAAKRVTGRSINVVETERRAGDSAILIAKVDEIKHSLGWQPRYSDLETIMKTAWNWHLKNPNGFASEFL</sequence>
<evidence type="ECO:0000256" key="9">
    <source>
        <dbReference type="ARBA" id="ARBA00023235"/>
    </source>
</evidence>
<keyword evidence="7 11" id="KW-0520">NAD</keyword>
<dbReference type="CDD" id="cd05247">
    <property type="entry name" value="UDP_G4E_1_SDR_e"/>
    <property type="match status" value="1"/>
</dbReference>
<proteinExistence type="inferred from homology"/>